<feature type="site" description="Cleavage; by autolysis" evidence="10">
    <location>
        <begin position="180"/>
        <end position="181"/>
    </location>
</feature>
<dbReference type="InterPro" id="IPR016117">
    <property type="entry name" value="ArgJ-like_dom_sf"/>
</dbReference>
<proteinExistence type="inferred from homology"/>
<accession>A0A5B9PG09</accession>
<dbReference type="PANTHER" id="PTHR23100:SF0">
    <property type="entry name" value="ARGININE BIOSYNTHESIS BIFUNCTIONAL PROTEIN ARGJ, MITOCHONDRIAL"/>
    <property type="match status" value="1"/>
</dbReference>
<feature type="active site" description="Nucleophile" evidence="10">
    <location>
        <position position="181"/>
    </location>
</feature>
<comment type="pathway">
    <text evidence="10">Amino-acid biosynthesis; L-arginine biosynthesis; L-ornithine and N-acetyl-L-glutamate from L-glutamate and N(2)-acetyl-L-ornithine (cyclic): step 1/1.</text>
</comment>
<dbReference type="EC" id="2.3.1.35" evidence="10"/>
<name>A0A5B9PG09_9BACT</name>
<evidence type="ECO:0000256" key="1">
    <source>
        <dbReference type="ARBA" id="ARBA00004496"/>
    </source>
</evidence>
<evidence type="ECO:0000256" key="5">
    <source>
        <dbReference type="ARBA" id="ARBA00022571"/>
    </source>
</evidence>
<protein>
    <recommendedName>
        <fullName evidence="10">Arginine biosynthesis bifunctional protein ArgJ</fullName>
    </recommendedName>
    <domain>
        <recommendedName>
            <fullName evidence="10">Glutamate N-acetyltransferase</fullName>
            <ecNumber evidence="10">2.3.1.35</ecNumber>
        </recommendedName>
        <alternativeName>
            <fullName evidence="10">Ornithine acetyltransferase</fullName>
            <shortName evidence="10">OATase</shortName>
        </alternativeName>
        <alternativeName>
            <fullName evidence="10">Ornithine transacetylase</fullName>
        </alternativeName>
    </domain>
    <domain>
        <recommendedName>
            <fullName evidence="10">Amino-acid acetyltransferase</fullName>
            <ecNumber evidence="10">2.3.1.1</ecNumber>
        </recommendedName>
        <alternativeName>
            <fullName evidence="10">N-acetylglutamate synthase</fullName>
            <shortName evidence="10">AGSase</shortName>
        </alternativeName>
    </domain>
    <component>
        <recommendedName>
            <fullName evidence="10">Arginine biosynthesis bifunctional protein ArgJ alpha chain</fullName>
        </recommendedName>
    </component>
    <component>
        <recommendedName>
            <fullName evidence="10">Arginine biosynthesis bifunctional protein ArgJ beta chain</fullName>
        </recommendedName>
    </component>
</protein>
<dbReference type="GO" id="GO:0005737">
    <property type="term" value="C:cytoplasm"/>
    <property type="evidence" value="ECO:0007669"/>
    <property type="project" value="UniProtKB-SubCell"/>
</dbReference>
<feature type="chain" id="PRO_5023305543" description="Arginine biosynthesis bifunctional protein ArgJ beta chain" evidence="10">
    <location>
        <begin position="181"/>
        <end position="393"/>
    </location>
</feature>
<evidence type="ECO:0000256" key="10">
    <source>
        <dbReference type="HAMAP-Rule" id="MF_01106"/>
    </source>
</evidence>
<dbReference type="CDD" id="cd02152">
    <property type="entry name" value="OAT"/>
    <property type="match status" value="1"/>
</dbReference>
<dbReference type="EC" id="2.3.1.1" evidence="10"/>
<comment type="subunit">
    <text evidence="3 10">Heterotetramer of two alpha and two beta chains.</text>
</comment>
<evidence type="ECO:0000256" key="6">
    <source>
        <dbReference type="ARBA" id="ARBA00022605"/>
    </source>
</evidence>
<comment type="catalytic activity">
    <reaction evidence="10">
        <text>L-glutamate + acetyl-CoA = N-acetyl-L-glutamate + CoA + H(+)</text>
        <dbReference type="Rhea" id="RHEA:24292"/>
        <dbReference type="ChEBI" id="CHEBI:15378"/>
        <dbReference type="ChEBI" id="CHEBI:29985"/>
        <dbReference type="ChEBI" id="CHEBI:44337"/>
        <dbReference type="ChEBI" id="CHEBI:57287"/>
        <dbReference type="ChEBI" id="CHEBI:57288"/>
        <dbReference type="EC" id="2.3.1.1"/>
    </reaction>
</comment>
<comment type="catalytic activity">
    <reaction evidence="10">
        <text>N(2)-acetyl-L-ornithine + L-glutamate = N-acetyl-L-glutamate + L-ornithine</text>
        <dbReference type="Rhea" id="RHEA:15349"/>
        <dbReference type="ChEBI" id="CHEBI:29985"/>
        <dbReference type="ChEBI" id="CHEBI:44337"/>
        <dbReference type="ChEBI" id="CHEBI:46911"/>
        <dbReference type="ChEBI" id="CHEBI:57805"/>
        <dbReference type="EC" id="2.3.1.35"/>
    </reaction>
</comment>
<dbReference type="FunFam" id="3.60.70.12:FF:000001">
    <property type="entry name" value="Arginine biosynthesis bifunctional protein ArgJ, chloroplastic"/>
    <property type="match status" value="1"/>
</dbReference>
<evidence type="ECO:0000256" key="8">
    <source>
        <dbReference type="ARBA" id="ARBA00022813"/>
    </source>
</evidence>
<reference evidence="11 12" key="1">
    <citation type="submission" date="2019-08" db="EMBL/GenBank/DDBJ databases">
        <title>Deep-cultivation of Planctomycetes and their phenomic and genomic characterization uncovers novel biology.</title>
        <authorList>
            <person name="Wiegand S."/>
            <person name="Jogler M."/>
            <person name="Boedeker C."/>
            <person name="Pinto D."/>
            <person name="Vollmers J."/>
            <person name="Rivas-Marin E."/>
            <person name="Kohn T."/>
            <person name="Peeters S.H."/>
            <person name="Heuer A."/>
            <person name="Rast P."/>
            <person name="Oberbeckmann S."/>
            <person name="Bunk B."/>
            <person name="Jeske O."/>
            <person name="Meyerdierks A."/>
            <person name="Storesund J.E."/>
            <person name="Kallscheuer N."/>
            <person name="Luecker S."/>
            <person name="Lage O.M."/>
            <person name="Pohl T."/>
            <person name="Merkel B.J."/>
            <person name="Hornburger P."/>
            <person name="Mueller R.-W."/>
            <person name="Bruemmer F."/>
            <person name="Labrenz M."/>
            <person name="Spormann A.M."/>
            <person name="Op den Camp H."/>
            <person name="Overmann J."/>
            <person name="Amann R."/>
            <person name="Jetten M.S.M."/>
            <person name="Mascher T."/>
            <person name="Medema M.H."/>
            <person name="Devos D.P."/>
            <person name="Kaster A.-K."/>
            <person name="Ovreas L."/>
            <person name="Rohde M."/>
            <person name="Galperin M.Y."/>
            <person name="Jogler C."/>
        </authorList>
    </citation>
    <scope>NUCLEOTIDE SEQUENCE [LARGE SCALE GENOMIC DNA]</scope>
    <source>
        <strain evidence="11 12">FC18</strain>
    </source>
</reference>
<evidence type="ECO:0000256" key="2">
    <source>
        <dbReference type="ARBA" id="ARBA00006774"/>
    </source>
</evidence>
<dbReference type="GO" id="GO:0004358">
    <property type="term" value="F:L-glutamate N-acetyltransferase activity, acting on acetyl-L-ornithine as donor"/>
    <property type="evidence" value="ECO:0007669"/>
    <property type="project" value="UniProtKB-UniRule"/>
</dbReference>
<evidence type="ECO:0000313" key="11">
    <source>
        <dbReference type="EMBL" id="QEG23692.1"/>
    </source>
</evidence>
<feature type="binding site" evidence="10">
    <location>
        <position position="170"/>
    </location>
    <ligand>
        <name>substrate</name>
    </ligand>
</feature>
<comment type="function">
    <text evidence="10">Catalyzes two activities which are involved in the cyclic version of arginine biosynthesis: the synthesis of N-acetylglutamate from glutamate and acetyl-CoA as the acetyl donor, and of ornithine by transacetylation between N(2)-acetylornithine and glutamate.</text>
</comment>
<dbReference type="Proteomes" id="UP000322214">
    <property type="component" value="Chromosome"/>
</dbReference>
<keyword evidence="8 10" id="KW-0068">Autocatalytic cleavage</keyword>
<evidence type="ECO:0000256" key="4">
    <source>
        <dbReference type="ARBA" id="ARBA00022490"/>
    </source>
</evidence>
<comment type="subcellular location">
    <subcellularLocation>
        <location evidence="1 10">Cytoplasm</location>
    </subcellularLocation>
</comment>
<dbReference type="SUPFAM" id="SSF56266">
    <property type="entry name" value="DmpA/ArgJ-like"/>
    <property type="match status" value="1"/>
</dbReference>
<keyword evidence="10" id="KW-0511">Multifunctional enzyme</keyword>
<dbReference type="EMBL" id="CP042912">
    <property type="protein sequence ID" value="QEG23692.1"/>
    <property type="molecule type" value="Genomic_DNA"/>
</dbReference>
<keyword evidence="4 10" id="KW-0963">Cytoplasm</keyword>
<dbReference type="STRING" id="980251.GCA_001642875_04359"/>
<dbReference type="FunFam" id="3.10.20.340:FF:000003">
    <property type="entry name" value="Arginine biosynthesis bifunctional protein ArgJ"/>
    <property type="match status" value="1"/>
</dbReference>
<dbReference type="UniPathway" id="UPA00068">
    <property type="reaction ID" value="UER00106"/>
</dbReference>
<feature type="binding site" evidence="10">
    <location>
        <position position="393"/>
    </location>
    <ligand>
        <name>substrate</name>
    </ligand>
</feature>
<evidence type="ECO:0000256" key="9">
    <source>
        <dbReference type="ARBA" id="ARBA00023315"/>
    </source>
</evidence>
<comment type="similarity">
    <text evidence="2 10">Belongs to the ArgJ family.</text>
</comment>
<dbReference type="GO" id="GO:0004042">
    <property type="term" value="F:L-glutamate N-acetyltransferase activity"/>
    <property type="evidence" value="ECO:0007669"/>
    <property type="project" value="UniProtKB-UniRule"/>
</dbReference>
<dbReference type="HAMAP" id="MF_01106">
    <property type="entry name" value="ArgJ"/>
    <property type="match status" value="1"/>
</dbReference>
<dbReference type="Gene3D" id="3.10.20.340">
    <property type="entry name" value="ArgJ beta chain, C-terminal domain"/>
    <property type="match status" value="1"/>
</dbReference>
<dbReference type="GO" id="GO:0006526">
    <property type="term" value="P:L-arginine biosynthetic process"/>
    <property type="evidence" value="ECO:0007669"/>
    <property type="project" value="UniProtKB-UniRule"/>
</dbReference>
<sequence length="393" mass="41369">MLPSGFKFSGVACGIKASGKKDIALITSDVPAVAAGVYTQNVVRAASIDWNRQITPTDHLSAIVVNSGNANACTGEEGFRNNQQMAFQTAGAVECTSGQVCIMSTGVIGHQLPMDCVSKGIVQASRELGAGSQDFESASEAILTTDKGTKTAFRSFEFEGETIRLAGMAKGAGMIGPNMATMLGIVVTDASLTPPVAQDILKRVADQSFNCISVEGHTSTNDSLVLMANGQSPAPMKHWKAIQAFTENLTELCVELATQIPADGEGASHLISIKVSGAENDQDADTICRSVAMSNLVKTAIAGADPNWGRITSAAGLTSVTFKPEHLCLAINGCSIFEKGQPLAFDEKQLSQSMSDEFETLIEIRIGSGPGEASHWTSDLNEAYVKFNSLYTT</sequence>
<feature type="binding site" evidence="10">
    <location>
        <position position="265"/>
    </location>
    <ligand>
        <name>substrate</name>
    </ligand>
</feature>
<dbReference type="NCBIfam" id="NF003802">
    <property type="entry name" value="PRK05388.1"/>
    <property type="match status" value="1"/>
</dbReference>
<feature type="binding site" evidence="10">
    <location>
        <position position="144"/>
    </location>
    <ligand>
        <name>substrate</name>
    </ligand>
</feature>
<keyword evidence="9 10" id="KW-0012">Acyltransferase</keyword>
<evidence type="ECO:0000313" key="12">
    <source>
        <dbReference type="Proteomes" id="UP000322214"/>
    </source>
</evidence>
<dbReference type="InterPro" id="IPR002813">
    <property type="entry name" value="Arg_biosynth_ArgJ"/>
</dbReference>
<comment type="pathway">
    <text evidence="10">Amino-acid biosynthesis; L-arginine biosynthesis; N(2)-acetyl-L-ornithine from L-glutamate: step 1/4.</text>
</comment>
<dbReference type="AlphaFoldDB" id="A0A5B9PG09"/>
<organism evidence="11 12">
    <name type="scientific">Mariniblastus fucicola</name>
    <dbReference type="NCBI Taxonomy" id="980251"/>
    <lineage>
        <taxon>Bacteria</taxon>
        <taxon>Pseudomonadati</taxon>
        <taxon>Planctomycetota</taxon>
        <taxon>Planctomycetia</taxon>
        <taxon>Pirellulales</taxon>
        <taxon>Pirellulaceae</taxon>
        <taxon>Mariniblastus</taxon>
    </lineage>
</organism>
<feature type="site" description="Involved in the stabilization of negative charge on the oxyanion by the formation of the oxyanion hole" evidence="10">
    <location>
        <position position="106"/>
    </location>
</feature>
<evidence type="ECO:0000256" key="7">
    <source>
        <dbReference type="ARBA" id="ARBA00022679"/>
    </source>
</evidence>
<dbReference type="OrthoDB" id="9804242at2"/>
<dbReference type="GO" id="GO:0006592">
    <property type="term" value="P:ornithine biosynthetic process"/>
    <property type="evidence" value="ECO:0007669"/>
    <property type="project" value="TreeGrafter"/>
</dbReference>
<keyword evidence="7 10" id="KW-0808">Transferase</keyword>
<dbReference type="Gene3D" id="3.60.70.12">
    <property type="entry name" value="L-amino peptidase D-ALA esterase/amidase"/>
    <property type="match status" value="1"/>
</dbReference>
<dbReference type="KEGG" id="mff:MFFC18_35930"/>
<feature type="site" description="Involved in the stabilization of negative charge on the oxyanion by the formation of the oxyanion hole" evidence="10">
    <location>
        <position position="105"/>
    </location>
</feature>
<dbReference type="Pfam" id="PF01960">
    <property type="entry name" value="ArgJ"/>
    <property type="match status" value="1"/>
</dbReference>
<feature type="chain" id="PRO_5023305542" description="Arginine biosynthesis bifunctional protein ArgJ alpha chain" evidence="10">
    <location>
        <begin position="1"/>
        <end position="180"/>
    </location>
</feature>
<dbReference type="PANTHER" id="PTHR23100">
    <property type="entry name" value="ARGININE BIOSYNTHESIS BIFUNCTIONAL PROTEIN ARGJ"/>
    <property type="match status" value="1"/>
</dbReference>
<keyword evidence="12" id="KW-1185">Reference proteome</keyword>
<dbReference type="NCBIfam" id="TIGR00120">
    <property type="entry name" value="ArgJ"/>
    <property type="match status" value="1"/>
</dbReference>
<feature type="binding site" evidence="10">
    <location>
        <position position="181"/>
    </location>
    <ligand>
        <name>substrate</name>
    </ligand>
</feature>
<gene>
    <name evidence="10 11" type="primary">argJ</name>
    <name evidence="11" type="ORF">MFFC18_35930</name>
</gene>
<keyword evidence="6 10" id="KW-0028">Amino-acid biosynthesis</keyword>
<keyword evidence="5 10" id="KW-0055">Arginine biosynthesis</keyword>
<dbReference type="RefSeq" id="WP_075086195.1">
    <property type="nucleotide sequence ID" value="NZ_CP042912.1"/>
</dbReference>
<feature type="binding site" evidence="10">
    <location>
        <position position="388"/>
    </location>
    <ligand>
        <name>substrate</name>
    </ligand>
</feature>
<dbReference type="InterPro" id="IPR042195">
    <property type="entry name" value="ArgJ_beta_C"/>
</dbReference>
<evidence type="ECO:0000256" key="3">
    <source>
        <dbReference type="ARBA" id="ARBA00011475"/>
    </source>
</evidence>